<evidence type="ECO:0000313" key="1">
    <source>
        <dbReference type="EMBL" id="KAK3253986.1"/>
    </source>
</evidence>
<gene>
    <name evidence="1" type="ORF">CYMTET_36785</name>
</gene>
<reference evidence="1 2" key="1">
    <citation type="journal article" date="2015" name="Genome Biol. Evol.">
        <title>Comparative Genomics of a Bacterivorous Green Alga Reveals Evolutionary Causalities and Consequences of Phago-Mixotrophic Mode of Nutrition.</title>
        <authorList>
            <person name="Burns J.A."/>
            <person name="Paasch A."/>
            <person name="Narechania A."/>
            <person name="Kim E."/>
        </authorList>
    </citation>
    <scope>NUCLEOTIDE SEQUENCE [LARGE SCALE GENOMIC DNA]</scope>
    <source>
        <strain evidence="1 2">PLY_AMNH</strain>
    </source>
</reference>
<name>A0AAE0F6N1_9CHLO</name>
<keyword evidence="2" id="KW-1185">Reference proteome</keyword>
<comment type="caution">
    <text evidence="1">The sequence shown here is derived from an EMBL/GenBank/DDBJ whole genome shotgun (WGS) entry which is preliminary data.</text>
</comment>
<organism evidence="1 2">
    <name type="scientific">Cymbomonas tetramitiformis</name>
    <dbReference type="NCBI Taxonomy" id="36881"/>
    <lineage>
        <taxon>Eukaryota</taxon>
        <taxon>Viridiplantae</taxon>
        <taxon>Chlorophyta</taxon>
        <taxon>Pyramimonadophyceae</taxon>
        <taxon>Pyramimonadales</taxon>
        <taxon>Pyramimonadaceae</taxon>
        <taxon>Cymbomonas</taxon>
    </lineage>
</organism>
<dbReference type="Proteomes" id="UP001190700">
    <property type="component" value="Unassembled WGS sequence"/>
</dbReference>
<evidence type="ECO:0000313" key="2">
    <source>
        <dbReference type="Proteomes" id="UP001190700"/>
    </source>
</evidence>
<dbReference type="AlphaFoldDB" id="A0AAE0F6N1"/>
<accession>A0AAE0F6N1</accession>
<proteinExistence type="predicted"/>
<dbReference type="EMBL" id="LGRX02024434">
    <property type="protein sequence ID" value="KAK3253986.1"/>
    <property type="molecule type" value="Genomic_DNA"/>
</dbReference>
<protein>
    <submittedName>
        <fullName evidence="1">Uncharacterized protein</fullName>
    </submittedName>
</protein>
<sequence length="559" mass="60538">MCPLIGCPSPATGDRVCEQAVPWLQPAGSKDQRQLRLSAWLLVLHPGPANTASATPRFRTPLALLHSGTAATWRVKVAPGSRPGQIPPGAEAVPEPSHLVEHCFGTATRPRCWQGEADLEDATAHSGSFRIAEQVRGWRDRITRMAEVLLAAADPHFKFPTTPPTVADGPPMTAPSHFQLLELEIAAGSLHSKNATAVPLHLLGVRPGAAAVGTRACGKHAEAALEDMLHVLRTLQGADVATIEEGDAAAWDCTGFELVHGAAAGVDAWSSPLPTTGCSHSHEGRTVMGLARKDKSGHRMDCTRLMKKYGMSIPNATWLGWPNYPHRILGQDSCHGPPAGLQSGDDTTELREATGEVNTAPARFLVFSSVGDETPPAKRAWARPPAGAVYDVCLVYYGNHPEATPHIEDATPGLYFTRKGMKWENFATTWSDVWDYAAVWVVDADIRMTPARIQRMFSIFHRHELQLAQPAYDPQSFVTHHITGVQQSGCDVRYTNFVENGVMVLSAKTVRAMKDMLAESPSGAGLDYVIPHLLGDDHTQNIAVLDTVTCHHPYRLVGE</sequence>